<evidence type="ECO:0000256" key="2">
    <source>
        <dbReference type="ARBA" id="ARBA00012920"/>
    </source>
</evidence>
<feature type="active site" description="O-isoaspartyl threonine intermediate" evidence="5">
    <location>
        <position position="12"/>
    </location>
</feature>
<dbReference type="CDD" id="cd08963">
    <property type="entry name" value="L-asparaginase_I"/>
    <property type="match status" value="1"/>
</dbReference>
<dbReference type="PANTHER" id="PTHR11707:SF28">
    <property type="entry name" value="60 KDA LYSOPHOSPHOLIPASE"/>
    <property type="match status" value="1"/>
</dbReference>
<evidence type="ECO:0000259" key="9">
    <source>
        <dbReference type="Pfam" id="PF00710"/>
    </source>
</evidence>
<evidence type="ECO:0000256" key="4">
    <source>
        <dbReference type="ARBA" id="ARBA00049366"/>
    </source>
</evidence>
<dbReference type="InterPro" id="IPR041725">
    <property type="entry name" value="L-asparaginase_I"/>
</dbReference>
<dbReference type="PRINTS" id="PR00139">
    <property type="entry name" value="ASNGLNASE"/>
</dbReference>
<dbReference type="PROSITE" id="PS51732">
    <property type="entry name" value="ASN_GLN_ASE_3"/>
    <property type="match status" value="1"/>
</dbReference>
<dbReference type="FunFam" id="3.40.50.1170:FF:000001">
    <property type="entry name" value="L-asparaginase 2"/>
    <property type="match status" value="1"/>
</dbReference>
<dbReference type="AlphaFoldDB" id="A0A9D9N6Q2"/>
<feature type="active site" evidence="7">
    <location>
        <position position="12"/>
    </location>
</feature>
<dbReference type="InterPro" id="IPR020827">
    <property type="entry name" value="Asparaginase/glutaminase_AS1"/>
</dbReference>
<dbReference type="InterPro" id="IPR027473">
    <property type="entry name" value="L-asparaginase_C"/>
</dbReference>
<keyword evidence="3" id="KW-0378">Hydrolase</keyword>
<evidence type="ECO:0000313" key="11">
    <source>
        <dbReference type="EMBL" id="MBO8462377.1"/>
    </source>
</evidence>
<comment type="caution">
    <text evidence="11">The sequence shown here is derived from an EMBL/GenBank/DDBJ whole genome shotgun (WGS) entry which is preliminary data.</text>
</comment>
<evidence type="ECO:0000313" key="12">
    <source>
        <dbReference type="Proteomes" id="UP000823618"/>
    </source>
</evidence>
<dbReference type="GO" id="GO:0006520">
    <property type="term" value="P:amino acid metabolic process"/>
    <property type="evidence" value="ECO:0007669"/>
    <property type="project" value="InterPro"/>
</dbReference>
<feature type="active site" evidence="8">
    <location>
        <position position="85"/>
    </location>
</feature>
<dbReference type="Pfam" id="PF17763">
    <property type="entry name" value="Asparaginase_C"/>
    <property type="match status" value="1"/>
</dbReference>
<dbReference type="NCBIfam" id="TIGR00519">
    <property type="entry name" value="asnASE_I"/>
    <property type="match status" value="1"/>
</dbReference>
<reference evidence="11" key="1">
    <citation type="submission" date="2020-10" db="EMBL/GenBank/DDBJ databases">
        <authorList>
            <person name="Gilroy R."/>
        </authorList>
    </citation>
    <scope>NUCLEOTIDE SEQUENCE</scope>
    <source>
        <strain evidence="11">E3-2379</strain>
    </source>
</reference>
<dbReference type="InterPro" id="IPR036152">
    <property type="entry name" value="Asp/glu_Ase-like_sf"/>
</dbReference>
<dbReference type="SMART" id="SM00870">
    <property type="entry name" value="Asparaginase"/>
    <property type="match status" value="1"/>
</dbReference>
<gene>
    <name evidence="11" type="ORF">IAC13_00420</name>
</gene>
<dbReference type="InterPro" id="IPR037152">
    <property type="entry name" value="L-asparaginase_N_sf"/>
</dbReference>
<dbReference type="Gene3D" id="3.40.50.40">
    <property type="match status" value="1"/>
</dbReference>
<dbReference type="PROSITE" id="PS00144">
    <property type="entry name" value="ASN_GLN_ASE_1"/>
    <property type="match status" value="1"/>
</dbReference>
<reference evidence="11" key="2">
    <citation type="journal article" date="2021" name="PeerJ">
        <title>Extensive microbial diversity within the chicken gut microbiome revealed by metagenomics and culture.</title>
        <authorList>
            <person name="Gilroy R."/>
            <person name="Ravi A."/>
            <person name="Getino M."/>
            <person name="Pursley I."/>
            <person name="Horton D.L."/>
            <person name="Alikhan N.F."/>
            <person name="Baker D."/>
            <person name="Gharbi K."/>
            <person name="Hall N."/>
            <person name="Watson M."/>
            <person name="Adriaenssens E.M."/>
            <person name="Foster-Nyarko E."/>
            <person name="Jarju S."/>
            <person name="Secka A."/>
            <person name="Antonio M."/>
            <person name="Oren A."/>
            <person name="Chaudhuri R.R."/>
            <person name="La Ragione R."/>
            <person name="Hildebrand F."/>
            <person name="Pallen M.J."/>
        </authorList>
    </citation>
    <scope>NUCLEOTIDE SEQUENCE</scope>
    <source>
        <strain evidence="11">E3-2379</strain>
    </source>
</reference>
<dbReference type="InterPro" id="IPR027475">
    <property type="entry name" value="Asparaginase/glutaminase_AS2"/>
</dbReference>
<evidence type="ECO:0000259" key="10">
    <source>
        <dbReference type="Pfam" id="PF17763"/>
    </source>
</evidence>
<dbReference type="PIRSF" id="PIRSF001220">
    <property type="entry name" value="L-ASNase_gatD"/>
    <property type="match status" value="1"/>
</dbReference>
<dbReference type="PANTHER" id="PTHR11707">
    <property type="entry name" value="L-ASPARAGINASE"/>
    <property type="match status" value="1"/>
</dbReference>
<proteinExistence type="inferred from homology"/>
<dbReference type="Pfam" id="PF00710">
    <property type="entry name" value="Asparaginase"/>
    <property type="match status" value="1"/>
</dbReference>
<evidence type="ECO:0000256" key="8">
    <source>
        <dbReference type="PROSITE-ProRule" id="PRU10100"/>
    </source>
</evidence>
<evidence type="ECO:0000256" key="1">
    <source>
        <dbReference type="ARBA" id="ARBA00010518"/>
    </source>
</evidence>
<feature type="binding site" evidence="6">
    <location>
        <position position="54"/>
    </location>
    <ligand>
        <name>substrate</name>
    </ligand>
</feature>
<dbReference type="EC" id="3.5.1.1" evidence="2"/>
<feature type="binding site" evidence="6">
    <location>
        <begin position="85"/>
        <end position="86"/>
    </location>
    <ligand>
        <name>substrate</name>
    </ligand>
</feature>
<comment type="catalytic activity">
    <reaction evidence="4">
        <text>L-asparagine + H2O = L-aspartate + NH4(+)</text>
        <dbReference type="Rhea" id="RHEA:21016"/>
        <dbReference type="ChEBI" id="CHEBI:15377"/>
        <dbReference type="ChEBI" id="CHEBI:28938"/>
        <dbReference type="ChEBI" id="CHEBI:29991"/>
        <dbReference type="ChEBI" id="CHEBI:58048"/>
        <dbReference type="EC" id="3.5.1.1"/>
    </reaction>
</comment>
<organism evidence="11 12">
    <name type="scientific">Candidatus Scybalomonas excrementavium</name>
    <dbReference type="NCBI Taxonomy" id="2840943"/>
    <lineage>
        <taxon>Bacteria</taxon>
        <taxon>Bacillati</taxon>
        <taxon>Bacillota</taxon>
        <taxon>Clostridia</taxon>
        <taxon>Lachnospirales</taxon>
        <taxon>Lachnospiraceae</taxon>
        <taxon>Lachnospiraceae incertae sedis</taxon>
        <taxon>Candidatus Scybalomonas</taxon>
    </lineage>
</organism>
<dbReference type="SFLD" id="SFLDS00057">
    <property type="entry name" value="Glutaminase/Asparaginase"/>
    <property type="match status" value="1"/>
</dbReference>
<dbReference type="PIRSF" id="PIRSF500176">
    <property type="entry name" value="L_ASNase"/>
    <property type="match status" value="1"/>
</dbReference>
<accession>A0A9D9N6Q2</accession>
<dbReference type="SUPFAM" id="SSF53774">
    <property type="entry name" value="Glutaminase/Asparaginase"/>
    <property type="match status" value="1"/>
</dbReference>
<comment type="similarity">
    <text evidence="1">Belongs to the asparaginase 1 family.</text>
</comment>
<dbReference type="EMBL" id="JADIML010000015">
    <property type="protein sequence ID" value="MBO8462377.1"/>
    <property type="molecule type" value="Genomic_DNA"/>
</dbReference>
<dbReference type="Gene3D" id="3.40.50.1170">
    <property type="entry name" value="L-asparaginase, N-terminal domain"/>
    <property type="match status" value="1"/>
</dbReference>
<evidence type="ECO:0000256" key="5">
    <source>
        <dbReference type="PIRSR" id="PIRSR001220-1"/>
    </source>
</evidence>
<feature type="domain" description="L-asparaginase N-terminal" evidence="9">
    <location>
        <begin position="3"/>
        <end position="183"/>
    </location>
</feature>
<evidence type="ECO:0000256" key="7">
    <source>
        <dbReference type="PROSITE-ProRule" id="PRU10099"/>
    </source>
</evidence>
<dbReference type="InterPro" id="IPR006034">
    <property type="entry name" value="Asparaginase/glutaminase-like"/>
</dbReference>
<sequence>MKKILLLATGGTIASIQTEQGLVPSTTAKEILSYIPEAREICDLHVQQIFNVDSTNIQPEHWTAIAHEIQKAYTKFDAFLVTHGTDTMAYTASALSYLIQNSSKPIILTGAQRPISAPITDATKNLMDSLRFALKPNVKGVYVVFDGKAIVGTRARKIRSKSYNAFDSINYPIAAFIDEKRIVQYVETEKETCTPTFYNHLNPKVFVLKLIPGMEPAILQYISEHYDAIIIESYGVGGIPFHDNRNFFQELEAMTKKGKIIVIATQVMLEGSDAEVYEVGFKAINQYNVLQAYDMTVESASVKLMWILGKTNDFESVKQAFYTKINHDILNIE</sequence>
<evidence type="ECO:0000256" key="3">
    <source>
        <dbReference type="ARBA" id="ARBA00022801"/>
    </source>
</evidence>
<feature type="domain" description="Asparaginase/glutaminase C-terminal" evidence="10">
    <location>
        <begin position="204"/>
        <end position="321"/>
    </location>
</feature>
<protein>
    <recommendedName>
        <fullName evidence="2">asparaginase</fullName>
        <ecNumber evidence="2">3.5.1.1</ecNumber>
    </recommendedName>
</protein>
<dbReference type="PROSITE" id="PS00917">
    <property type="entry name" value="ASN_GLN_ASE_2"/>
    <property type="match status" value="1"/>
</dbReference>
<dbReference type="InterPro" id="IPR040919">
    <property type="entry name" value="Asparaginase_C"/>
</dbReference>
<name>A0A9D9N6Q2_9FIRM</name>
<evidence type="ECO:0000256" key="6">
    <source>
        <dbReference type="PIRSR" id="PIRSR001220-2"/>
    </source>
</evidence>
<dbReference type="InterPro" id="IPR027474">
    <property type="entry name" value="L-asparaginase_N"/>
</dbReference>
<dbReference type="GO" id="GO:0004067">
    <property type="term" value="F:asparaginase activity"/>
    <property type="evidence" value="ECO:0007669"/>
    <property type="project" value="UniProtKB-UniRule"/>
</dbReference>
<dbReference type="Proteomes" id="UP000823618">
    <property type="component" value="Unassembled WGS sequence"/>
</dbReference>
<dbReference type="InterPro" id="IPR006033">
    <property type="entry name" value="AsnA_fam"/>
</dbReference>